<gene>
    <name evidence="6" type="ORF">LSTR_LSTR014840</name>
</gene>
<dbReference type="InterPro" id="IPR013083">
    <property type="entry name" value="Znf_RING/FYVE/PHD"/>
</dbReference>
<evidence type="ECO:0000313" key="7">
    <source>
        <dbReference type="Proteomes" id="UP000291343"/>
    </source>
</evidence>
<keyword evidence="3" id="KW-0862">Zinc</keyword>
<dbReference type="PROSITE" id="PS50016">
    <property type="entry name" value="ZF_PHD_2"/>
    <property type="match status" value="1"/>
</dbReference>
<dbReference type="GO" id="GO:0008270">
    <property type="term" value="F:zinc ion binding"/>
    <property type="evidence" value="ECO:0007669"/>
    <property type="project" value="UniProtKB-KW"/>
</dbReference>
<dbReference type="EMBL" id="QKKF02020455">
    <property type="protein sequence ID" value="RZF39192.1"/>
    <property type="molecule type" value="Genomic_DNA"/>
</dbReference>
<evidence type="ECO:0000313" key="6">
    <source>
        <dbReference type="EMBL" id="RZF39192.1"/>
    </source>
</evidence>
<dbReference type="Pfam" id="PF00628">
    <property type="entry name" value="PHD"/>
    <property type="match status" value="1"/>
</dbReference>
<sequence length="103" mass="11536">MAPSKEKCNICNKSMYGRQEIIQCEICAFKHHVLCLEFSEEELNFFKDSGFKCQACMSKKSLVNDSTPVRPLSAGHSLTSRSIESDTNLNDNVTVVTNDTDLI</sequence>
<dbReference type="InterPro" id="IPR001965">
    <property type="entry name" value="Znf_PHD"/>
</dbReference>
<dbReference type="OrthoDB" id="7908573at2759"/>
<evidence type="ECO:0000256" key="4">
    <source>
        <dbReference type="PROSITE-ProRule" id="PRU00146"/>
    </source>
</evidence>
<feature type="domain" description="PHD-type" evidence="5">
    <location>
        <begin position="5"/>
        <end position="59"/>
    </location>
</feature>
<dbReference type="InterPro" id="IPR011011">
    <property type="entry name" value="Znf_FYVE_PHD"/>
</dbReference>
<keyword evidence="2 4" id="KW-0863">Zinc-finger</keyword>
<dbReference type="Gene3D" id="3.30.40.10">
    <property type="entry name" value="Zinc/RING finger domain, C3HC4 (zinc finger)"/>
    <property type="match status" value="1"/>
</dbReference>
<name>A0A482X0Q9_LAOST</name>
<dbReference type="PROSITE" id="PS01359">
    <property type="entry name" value="ZF_PHD_1"/>
    <property type="match status" value="1"/>
</dbReference>
<evidence type="ECO:0000256" key="1">
    <source>
        <dbReference type="ARBA" id="ARBA00022723"/>
    </source>
</evidence>
<keyword evidence="1" id="KW-0479">Metal-binding</keyword>
<dbReference type="InParanoid" id="A0A482X0Q9"/>
<dbReference type="SMR" id="A0A482X0Q9"/>
<accession>A0A482X0Q9</accession>
<comment type="caution">
    <text evidence="6">The sequence shown here is derived from an EMBL/GenBank/DDBJ whole genome shotgun (WGS) entry which is preliminary data.</text>
</comment>
<protein>
    <recommendedName>
        <fullName evidence="5">PHD-type domain-containing protein</fullName>
    </recommendedName>
</protein>
<dbReference type="InterPro" id="IPR019787">
    <property type="entry name" value="Znf_PHD-finger"/>
</dbReference>
<reference evidence="6 7" key="1">
    <citation type="journal article" date="2017" name="Gigascience">
        <title>Genome sequence of the small brown planthopper, Laodelphax striatellus.</title>
        <authorList>
            <person name="Zhu J."/>
            <person name="Jiang F."/>
            <person name="Wang X."/>
            <person name="Yang P."/>
            <person name="Bao Y."/>
            <person name="Zhao W."/>
            <person name="Wang W."/>
            <person name="Lu H."/>
            <person name="Wang Q."/>
            <person name="Cui N."/>
            <person name="Li J."/>
            <person name="Chen X."/>
            <person name="Luo L."/>
            <person name="Yu J."/>
            <person name="Kang L."/>
            <person name="Cui F."/>
        </authorList>
    </citation>
    <scope>NUCLEOTIDE SEQUENCE [LARGE SCALE GENOMIC DNA]</scope>
    <source>
        <strain evidence="6">Lst14</strain>
    </source>
</reference>
<evidence type="ECO:0000256" key="3">
    <source>
        <dbReference type="ARBA" id="ARBA00022833"/>
    </source>
</evidence>
<dbReference type="SUPFAM" id="SSF57903">
    <property type="entry name" value="FYVE/PHD zinc finger"/>
    <property type="match status" value="1"/>
</dbReference>
<keyword evidence="7" id="KW-1185">Reference proteome</keyword>
<dbReference type="InterPro" id="IPR019786">
    <property type="entry name" value="Zinc_finger_PHD-type_CS"/>
</dbReference>
<proteinExistence type="predicted"/>
<feature type="non-terminal residue" evidence="6">
    <location>
        <position position="103"/>
    </location>
</feature>
<organism evidence="6 7">
    <name type="scientific">Laodelphax striatellus</name>
    <name type="common">Small brown planthopper</name>
    <name type="synonym">Delphax striatella</name>
    <dbReference type="NCBI Taxonomy" id="195883"/>
    <lineage>
        <taxon>Eukaryota</taxon>
        <taxon>Metazoa</taxon>
        <taxon>Ecdysozoa</taxon>
        <taxon>Arthropoda</taxon>
        <taxon>Hexapoda</taxon>
        <taxon>Insecta</taxon>
        <taxon>Pterygota</taxon>
        <taxon>Neoptera</taxon>
        <taxon>Paraneoptera</taxon>
        <taxon>Hemiptera</taxon>
        <taxon>Auchenorrhyncha</taxon>
        <taxon>Fulgoroidea</taxon>
        <taxon>Delphacidae</taxon>
        <taxon>Criomorphinae</taxon>
        <taxon>Laodelphax</taxon>
    </lineage>
</organism>
<dbReference type="AlphaFoldDB" id="A0A482X0Q9"/>
<evidence type="ECO:0000256" key="2">
    <source>
        <dbReference type="ARBA" id="ARBA00022771"/>
    </source>
</evidence>
<evidence type="ECO:0000259" key="5">
    <source>
        <dbReference type="PROSITE" id="PS50016"/>
    </source>
</evidence>
<dbReference type="SMART" id="SM00249">
    <property type="entry name" value="PHD"/>
    <property type="match status" value="1"/>
</dbReference>
<dbReference type="Proteomes" id="UP000291343">
    <property type="component" value="Unassembled WGS sequence"/>
</dbReference>